<sequence>MTENSGRDAIRIDTSAVGRFGDDAVELAARLHEAAERTRHGDPSALSAALGPIGAPVLAALTATHSAHVRDLGRLGDLLGGMGDAAKASVAAYEHTTDDTAARLDSVVESL</sequence>
<organism evidence="1 2">
    <name type="scientific">Rhodococcus pyridinivorans</name>
    <dbReference type="NCBI Taxonomy" id="103816"/>
    <lineage>
        <taxon>Bacteria</taxon>
        <taxon>Bacillati</taxon>
        <taxon>Actinomycetota</taxon>
        <taxon>Actinomycetes</taxon>
        <taxon>Mycobacteriales</taxon>
        <taxon>Nocardiaceae</taxon>
        <taxon>Rhodococcus</taxon>
    </lineage>
</organism>
<dbReference type="InterPro" id="IPR022536">
    <property type="entry name" value="EspC"/>
</dbReference>
<evidence type="ECO:0008006" key="3">
    <source>
        <dbReference type="Google" id="ProtNLM"/>
    </source>
</evidence>
<evidence type="ECO:0000313" key="2">
    <source>
        <dbReference type="Proteomes" id="UP000593818"/>
    </source>
</evidence>
<dbReference type="Pfam" id="PF10824">
    <property type="entry name" value="T7SS_ESX_EspC"/>
    <property type="match status" value="1"/>
</dbReference>
<evidence type="ECO:0000313" key="1">
    <source>
        <dbReference type="EMBL" id="QOV97526.1"/>
    </source>
</evidence>
<proteinExistence type="predicted"/>
<accession>A0A495NND0</accession>
<name>A0A7T7LFD4_9NOCA</name>
<accession>A0A7T7LFD4</accession>
<dbReference type="EMBL" id="CP063450">
    <property type="protein sequence ID" value="QOV97526.1"/>
    <property type="molecule type" value="Genomic_DNA"/>
</dbReference>
<dbReference type="GO" id="GO:0009306">
    <property type="term" value="P:protein secretion"/>
    <property type="evidence" value="ECO:0007669"/>
    <property type="project" value="InterPro"/>
</dbReference>
<dbReference type="Proteomes" id="UP000593818">
    <property type="component" value="Chromosome"/>
</dbReference>
<reference evidence="1 2" key="1">
    <citation type="submission" date="2020-10" db="EMBL/GenBank/DDBJ databases">
        <title>Whole genome sequence of oil-degrading bacteria Rhodococcus pyridinivorans strain 5Ap.</title>
        <authorList>
            <person name="Akhremchuk A.E."/>
            <person name="Valentovich L.N."/>
            <person name="Charniauskaya M.I."/>
            <person name="Bukliarevich H.A."/>
            <person name="Titok M.A."/>
        </authorList>
    </citation>
    <scope>NUCLEOTIDE SEQUENCE [LARGE SCALE GENOMIC DNA]</scope>
    <source>
        <strain evidence="1 2">5Ap</strain>
    </source>
</reference>
<gene>
    <name evidence="1" type="ORF">INP59_16485</name>
</gene>
<protein>
    <recommendedName>
        <fullName evidence="3">Excreted virulence factor EspC (Type VII ESX diderm)</fullName>
    </recommendedName>
</protein>
<dbReference type="GeneID" id="29940868"/>
<keyword evidence="2" id="KW-1185">Reference proteome</keyword>
<dbReference type="AlphaFoldDB" id="A0A7T7LFD4"/>
<dbReference type="RefSeq" id="WP_024101552.1">
    <property type="nucleotide sequence ID" value="NZ_CP022915.1"/>
</dbReference>